<evidence type="ECO:0000313" key="7">
    <source>
        <dbReference type="EMBL" id="GAJ14856.1"/>
    </source>
</evidence>
<reference evidence="7" key="1">
    <citation type="journal article" date="2014" name="Front. Microbiol.">
        <title>High frequency of phylogenetically diverse reductive dehalogenase-homologous genes in deep subseafloor sedimentary metagenomes.</title>
        <authorList>
            <person name="Kawai M."/>
            <person name="Futagami T."/>
            <person name="Toyoda A."/>
            <person name="Takaki Y."/>
            <person name="Nishi S."/>
            <person name="Hori S."/>
            <person name="Arai W."/>
            <person name="Tsubouchi T."/>
            <person name="Morono Y."/>
            <person name="Uchiyama I."/>
            <person name="Ito T."/>
            <person name="Fujiyama A."/>
            <person name="Inagaki F."/>
            <person name="Takami H."/>
        </authorList>
    </citation>
    <scope>NUCLEOTIDE SEQUENCE</scope>
    <source>
        <strain evidence="7">Expedition CK06-06</strain>
    </source>
</reference>
<dbReference type="AlphaFoldDB" id="X1VIE8"/>
<feature type="transmembrane region" description="Helical" evidence="5">
    <location>
        <begin position="69"/>
        <end position="91"/>
    </location>
</feature>
<keyword evidence="2 5" id="KW-0812">Transmembrane</keyword>
<organism evidence="7">
    <name type="scientific">marine sediment metagenome</name>
    <dbReference type="NCBI Taxonomy" id="412755"/>
    <lineage>
        <taxon>unclassified sequences</taxon>
        <taxon>metagenomes</taxon>
        <taxon>ecological metagenomes</taxon>
    </lineage>
</organism>
<proteinExistence type="predicted"/>
<name>X1VIE8_9ZZZZ</name>
<evidence type="ECO:0000256" key="1">
    <source>
        <dbReference type="ARBA" id="ARBA00004141"/>
    </source>
</evidence>
<sequence length="144" mass="15867">GLNSPLTGLISLLVIFIGGVNILLKIPGLMLLSCLGIFIWVPIGIIIGIKIDNYMKRDLVANLATLPLMLSSSAFYNILEAPVVIKVLGYLNPLTYHVNLIRDYSLSKGSIISFNLLMIFVLSFILFVLAFIFLKNVKLVSGER</sequence>
<accession>X1VIE8</accession>
<dbReference type="InterPro" id="IPR013525">
    <property type="entry name" value="ABC2_TM"/>
</dbReference>
<dbReference type="GO" id="GO:0140359">
    <property type="term" value="F:ABC-type transporter activity"/>
    <property type="evidence" value="ECO:0007669"/>
    <property type="project" value="InterPro"/>
</dbReference>
<dbReference type="EMBL" id="BARW01028645">
    <property type="protein sequence ID" value="GAJ14856.1"/>
    <property type="molecule type" value="Genomic_DNA"/>
</dbReference>
<protein>
    <recommendedName>
        <fullName evidence="6">ABC-2 type transporter transmembrane domain-containing protein</fullName>
    </recommendedName>
</protein>
<evidence type="ECO:0000256" key="5">
    <source>
        <dbReference type="SAM" id="Phobius"/>
    </source>
</evidence>
<feature type="non-terminal residue" evidence="7">
    <location>
        <position position="1"/>
    </location>
</feature>
<feature type="transmembrane region" description="Helical" evidence="5">
    <location>
        <begin position="29"/>
        <end position="49"/>
    </location>
</feature>
<comment type="subcellular location">
    <subcellularLocation>
        <location evidence="1">Membrane</location>
        <topology evidence="1">Multi-pass membrane protein</topology>
    </subcellularLocation>
</comment>
<dbReference type="Pfam" id="PF01061">
    <property type="entry name" value="ABC2_membrane"/>
    <property type="match status" value="1"/>
</dbReference>
<evidence type="ECO:0000256" key="3">
    <source>
        <dbReference type="ARBA" id="ARBA00022989"/>
    </source>
</evidence>
<keyword evidence="4 5" id="KW-0472">Membrane</keyword>
<evidence type="ECO:0000256" key="2">
    <source>
        <dbReference type="ARBA" id="ARBA00022692"/>
    </source>
</evidence>
<evidence type="ECO:0000259" key="6">
    <source>
        <dbReference type="Pfam" id="PF01061"/>
    </source>
</evidence>
<keyword evidence="3 5" id="KW-1133">Transmembrane helix</keyword>
<evidence type="ECO:0000256" key="4">
    <source>
        <dbReference type="ARBA" id="ARBA00023136"/>
    </source>
</evidence>
<feature type="transmembrane region" description="Helical" evidence="5">
    <location>
        <begin position="6"/>
        <end position="24"/>
    </location>
</feature>
<dbReference type="GO" id="GO:0016020">
    <property type="term" value="C:membrane"/>
    <property type="evidence" value="ECO:0007669"/>
    <property type="project" value="UniProtKB-SubCell"/>
</dbReference>
<comment type="caution">
    <text evidence="7">The sequence shown here is derived from an EMBL/GenBank/DDBJ whole genome shotgun (WGS) entry which is preliminary data.</text>
</comment>
<gene>
    <name evidence="7" type="ORF">S12H4_46202</name>
</gene>
<feature type="domain" description="ABC-2 type transporter transmembrane" evidence="6">
    <location>
        <begin position="8"/>
        <end position="103"/>
    </location>
</feature>
<feature type="transmembrane region" description="Helical" evidence="5">
    <location>
        <begin position="112"/>
        <end position="134"/>
    </location>
</feature>